<dbReference type="Gene3D" id="3.40.30.10">
    <property type="entry name" value="Glutaredoxin"/>
    <property type="match status" value="1"/>
</dbReference>
<accession>A0A245ZIM7</accession>
<dbReference type="OrthoDB" id="8478320at2"/>
<gene>
    <name evidence="3" type="ORF">SPMU_20190</name>
</gene>
<feature type="chain" id="PRO_5012241598" description="Thioredoxin-like fold domain-containing protein" evidence="1">
    <location>
        <begin position="31"/>
        <end position="247"/>
    </location>
</feature>
<comment type="caution">
    <text evidence="3">The sequence shown here is derived from an EMBL/GenBank/DDBJ whole genome shotgun (WGS) entry which is preliminary data.</text>
</comment>
<dbReference type="Proteomes" id="UP000197783">
    <property type="component" value="Unassembled WGS sequence"/>
</dbReference>
<dbReference type="InterPro" id="IPR012336">
    <property type="entry name" value="Thioredoxin-like_fold"/>
</dbReference>
<dbReference type="Pfam" id="PF13462">
    <property type="entry name" value="Thioredoxin_4"/>
    <property type="match status" value="1"/>
</dbReference>
<name>A0A245ZIM7_9SPHN</name>
<dbReference type="RefSeq" id="WP_088333750.1">
    <property type="nucleotide sequence ID" value="NZ_NBBJ01000003.1"/>
</dbReference>
<dbReference type="Gene3D" id="1.10.40.110">
    <property type="match status" value="1"/>
</dbReference>
<dbReference type="EMBL" id="NBBJ01000003">
    <property type="protein sequence ID" value="OWK29599.1"/>
    <property type="molecule type" value="Genomic_DNA"/>
</dbReference>
<reference evidence="3 4" key="1">
    <citation type="submission" date="2017-03" db="EMBL/GenBank/DDBJ databases">
        <title>Genome sequence of Sphingomonas mucosissima DSM 17494.</title>
        <authorList>
            <person name="Poehlein A."/>
            <person name="Wuebbeler J.H."/>
            <person name="Steinbuechel A."/>
            <person name="Daniel R."/>
        </authorList>
    </citation>
    <scope>NUCLEOTIDE SEQUENCE [LARGE SCALE GENOMIC DNA]</scope>
    <source>
        <strain evidence="3 4">DSM 17494</strain>
    </source>
</reference>
<feature type="domain" description="Thioredoxin-like fold" evidence="2">
    <location>
        <begin position="55"/>
        <end position="243"/>
    </location>
</feature>
<protein>
    <recommendedName>
        <fullName evidence="2">Thioredoxin-like fold domain-containing protein</fullName>
    </recommendedName>
</protein>
<evidence type="ECO:0000313" key="3">
    <source>
        <dbReference type="EMBL" id="OWK29599.1"/>
    </source>
</evidence>
<keyword evidence="4" id="KW-1185">Reference proteome</keyword>
<evidence type="ECO:0000259" key="2">
    <source>
        <dbReference type="Pfam" id="PF13462"/>
    </source>
</evidence>
<sequence>MKLHFAASTPLLACALAMLAACGESGNTNAAAPNSIAAAPAPAGQDWTQVVSTTSDGGFVMGNPNAPLKLVEYGSRTCPTCGNFGRTGTRPLEDTYIKSGKVSYEFRDFLVHAPDLGVAILGQCAGETPFFPILEQMFVEQDQFLQKLESVPADFQQRLQGMSPAQQATAWVEHLGYLDFVKQRGLTDAQARQCLTDTKRIEELAKVSEVAMRDKEVTGTPTFILNGDKLDAASWPQVEQALKAAGA</sequence>
<proteinExistence type="predicted"/>
<dbReference type="SUPFAM" id="SSF52833">
    <property type="entry name" value="Thioredoxin-like"/>
    <property type="match status" value="1"/>
</dbReference>
<evidence type="ECO:0000256" key="1">
    <source>
        <dbReference type="SAM" id="SignalP"/>
    </source>
</evidence>
<dbReference type="AlphaFoldDB" id="A0A245ZIM7"/>
<feature type="signal peptide" evidence="1">
    <location>
        <begin position="1"/>
        <end position="30"/>
    </location>
</feature>
<keyword evidence="1" id="KW-0732">Signal</keyword>
<evidence type="ECO:0000313" key="4">
    <source>
        <dbReference type="Proteomes" id="UP000197783"/>
    </source>
</evidence>
<dbReference type="PROSITE" id="PS51257">
    <property type="entry name" value="PROKAR_LIPOPROTEIN"/>
    <property type="match status" value="1"/>
</dbReference>
<organism evidence="3 4">
    <name type="scientific">Sphingomonas mucosissima</name>
    <dbReference type="NCBI Taxonomy" id="370959"/>
    <lineage>
        <taxon>Bacteria</taxon>
        <taxon>Pseudomonadati</taxon>
        <taxon>Pseudomonadota</taxon>
        <taxon>Alphaproteobacteria</taxon>
        <taxon>Sphingomonadales</taxon>
        <taxon>Sphingomonadaceae</taxon>
        <taxon>Sphingomonas</taxon>
    </lineage>
</organism>
<dbReference type="InterPro" id="IPR036249">
    <property type="entry name" value="Thioredoxin-like_sf"/>
</dbReference>